<evidence type="ECO:0000313" key="4">
    <source>
        <dbReference type="Proteomes" id="UP001589774"/>
    </source>
</evidence>
<dbReference type="PANTHER" id="PTHR11786">
    <property type="entry name" value="N-HYDROXYARYLAMINE O-ACETYLTRANSFERASE"/>
    <property type="match status" value="1"/>
</dbReference>
<dbReference type="PRINTS" id="PR01543">
    <property type="entry name" value="ANATRNSFRASE"/>
</dbReference>
<dbReference type="Proteomes" id="UP001589774">
    <property type="component" value="Unassembled WGS sequence"/>
</dbReference>
<dbReference type="Gene3D" id="2.40.128.150">
    <property type="entry name" value="Cysteine proteinases"/>
    <property type="match status" value="1"/>
</dbReference>
<dbReference type="EMBL" id="JBHLWO010000002">
    <property type="protein sequence ID" value="MFC0319746.1"/>
    <property type="molecule type" value="Genomic_DNA"/>
</dbReference>
<accession>A0ABV6HLJ6</accession>
<gene>
    <name evidence="3" type="ORF">ACFFI0_15600</name>
</gene>
<comment type="similarity">
    <text evidence="1 2">Belongs to the arylamine N-acetyltransferase family.</text>
</comment>
<dbReference type="Pfam" id="PF00797">
    <property type="entry name" value="Acetyltransf_2"/>
    <property type="match status" value="1"/>
</dbReference>
<protein>
    <submittedName>
        <fullName evidence="3">Arylamine N-acetyltransferase</fullName>
    </submittedName>
</protein>
<dbReference type="SUPFAM" id="SSF54001">
    <property type="entry name" value="Cysteine proteinases"/>
    <property type="match status" value="1"/>
</dbReference>
<dbReference type="Gene3D" id="3.30.2140.10">
    <property type="entry name" value="Arylamine N-acetyltransferase"/>
    <property type="match status" value="1"/>
</dbReference>
<evidence type="ECO:0000256" key="1">
    <source>
        <dbReference type="ARBA" id="ARBA00006547"/>
    </source>
</evidence>
<evidence type="ECO:0000313" key="3">
    <source>
        <dbReference type="EMBL" id="MFC0319746.1"/>
    </source>
</evidence>
<organism evidence="3 4">
    <name type="scientific">Olivibacter oleidegradans</name>
    <dbReference type="NCBI Taxonomy" id="760123"/>
    <lineage>
        <taxon>Bacteria</taxon>
        <taxon>Pseudomonadati</taxon>
        <taxon>Bacteroidota</taxon>
        <taxon>Sphingobacteriia</taxon>
        <taxon>Sphingobacteriales</taxon>
        <taxon>Sphingobacteriaceae</taxon>
        <taxon>Olivibacter</taxon>
    </lineage>
</organism>
<dbReference type="InterPro" id="IPR001447">
    <property type="entry name" value="Arylamine_N-AcTrfase"/>
</dbReference>
<reference evidence="3 4" key="1">
    <citation type="submission" date="2024-09" db="EMBL/GenBank/DDBJ databases">
        <authorList>
            <person name="Sun Q."/>
            <person name="Mori K."/>
        </authorList>
    </citation>
    <scope>NUCLEOTIDE SEQUENCE [LARGE SCALE GENOMIC DNA]</scope>
    <source>
        <strain evidence="3 4">CCM 7765</strain>
    </source>
</reference>
<evidence type="ECO:0000256" key="2">
    <source>
        <dbReference type="RuleBase" id="RU003452"/>
    </source>
</evidence>
<comment type="caution">
    <text evidence="3">The sequence shown here is derived from an EMBL/GenBank/DDBJ whole genome shotgun (WGS) entry which is preliminary data.</text>
</comment>
<dbReference type="RefSeq" id="WP_130855734.1">
    <property type="nucleotide sequence ID" value="NZ_JBHLWO010000002.1"/>
</dbReference>
<dbReference type="InterPro" id="IPR038765">
    <property type="entry name" value="Papain-like_cys_pep_sf"/>
</dbReference>
<proteinExistence type="inferred from homology"/>
<name>A0ABV6HLJ6_9SPHI</name>
<dbReference type="PANTHER" id="PTHR11786:SF0">
    <property type="entry name" value="ARYLAMINE N-ACETYLTRANSFERASE 4-RELATED"/>
    <property type="match status" value="1"/>
</dbReference>
<keyword evidence="4" id="KW-1185">Reference proteome</keyword>
<sequence>MVDLKAYLERIHYTQRPDTNLETLMEIHRLHPKYIPFENLNPLTGRPISLGIEDIFDKLILSHRGGYCFEHNTLFKQVLIQLGFQVSGFWARVIWNIDPTQITARTHMLLHIVYEGQAYIADVGFGAMTLTAPLLFAPDIVQETQHGIFRIIQKEKFYILQVLQENEWRSIYQFYTEVLESIDYEVANWYVSTHPNSHFTKQLIVAKVDDDGRYTLHDNVLNIRYDSGRKESFLFSTACEVIEALQHTFNIRTRGLDNLEEVLSAIISTKQVS</sequence>